<evidence type="ECO:0000256" key="1">
    <source>
        <dbReference type="ARBA" id="ARBA00009207"/>
    </source>
</evidence>
<dbReference type="InterPro" id="IPR015267">
    <property type="entry name" value="PPP4R2"/>
</dbReference>
<dbReference type="GO" id="GO:0005737">
    <property type="term" value="C:cytoplasm"/>
    <property type="evidence" value="ECO:0007669"/>
    <property type="project" value="TreeGrafter"/>
</dbReference>
<feature type="compositionally biased region" description="Basic and acidic residues" evidence="2">
    <location>
        <begin position="372"/>
        <end position="386"/>
    </location>
</feature>
<dbReference type="PANTHER" id="PTHR16487">
    <property type="entry name" value="PPP4R2-RELATED PROTEIN"/>
    <property type="match status" value="1"/>
</dbReference>
<proteinExistence type="inferred from homology"/>
<dbReference type="PANTHER" id="PTHR16487:SF0">
    <property type="entry name" value="PROTEIN PHOSPHATASE 4 REGULATORY SUBUNIT 2-RELATED"/>
    <property type="match status" value="1"/>
</dbReference>
<comment type="similarity">
    <text evidence="1">Belongs to the PPP4R2 family.</text>
</comment>
<dbReference type="Proteomes" id="UP000800092">
    <property type="component" value="Unassembled WGS sequence"/>
</dbReference>
<dbReference type="OrthoDB" id="341898at2759"/>
<feature type="compositionally biased region" description="Low complexity" evidence="2">
    <location>
        <begin position="174"/>
        <end position="183"/>
    </location>
</feature>
<feature type="region of interest" description="Disordered" evidence="2">
    <location>
        <begin position="13"/>
        <end position="70"/>
    </location>
</feature>
<evidence type="ECO:0000313" key="3">
    <source>
        <dbReference type="EMBL" id="KAF2234102.1"/>
    </source>
</evidence>
<keyword evidence="4" id="KW-1185">Reference proteome</keyword>
<evidence type="ECO:0000313" key="4">
    <source>
        <dbReference type="Proteomes" id="UP000800092"/>
    </source>
</evidence>
<protein>
    <recommendedName>
        <fullName evidence="5">PPP4R2-domain-containing protein</fullName>
    </recommendedName>
</protein>
<gene>
    <name evidence="3" type="ORF">EV356DRAFT_502732</name>
</gene>
<feature type="compositionally biased region" description="Low complexity" evidence="2">
    <location>
        <begin position="26"/>
        <end position="41"/>
    </location>
</feature>
<feature type="compositionally biased region" description="Polar residues" evidence="2">
    <location>
        <begin position="147"/>
        <end position="165"/>
    </location>
</feature>
<evidence type="ECO:0008006" key="5">
    <source>
        <dbReference type="Google" id="ProtNLM"/>
    </source>
</evidence>
<feature type="region of interest" description="Disordered" evidence="2">
    <location>
        <begin position="147"/>
        <end position="251"/>
    </location>
</feature>
<evidence type="ECO:0000256" key="2">
    <source>
        <dbReference type="SAM" id="MobiDB-lite"/>
    </source>
</evidence>
<accession>A0A6A6H7X7</accession>
<dbReference type="EMBL" id="ML991801">
    <property type="protein sequence ID" value="KAF2234102.1"/>
    <property type="molecule type" value="Genomic_DNA"/>
</dbReference>
<name>A0A6A6H7X7_VIRVR</name>
<dbReference type="GO" id="GO:0030289">
    <property type="term" value="C:protein phosphatase 4 complex"/>
    <property type="evidence" value="ECO:0007669"/>
    <property type="project" value="InterPro"/>
</dbReference>
<feature type="compositionally biased region" description="Low complexity" evidence="2">
    <location>
        <begin position="229"/>
        <end position="244"/>
    </location>
</feature>
<dbReference type="GO" id="GO:0005634">
    <property type="term" value="C:nucleus"/>
    <property type="evidence" value="ECO:0007669"/>
    <property type="project" value="TreeGrafter"/>
</dbReference>
<feature type="compositionally biased region" description="Gly residues" evidence="2">
    <location>
        <begin position="284"/>
        <end position="293"/>
    </location>
</feature>
<feature type="compositionally biased region" description="Low complexity" evidence="2">
    <location>
        <begin position="54"/>
        <end position="70"/>
    </location>
</feature>
<organism evidence="3 4">
    <name type="scientific">Viridothelium virens</name>
    <name type="common">Speckled blister lichen</name>
    <name type="synonym">Trypethelium virens</name>
    <dbReference type="NCBI Taxonomy" id="1048519"/>
    <lineage>
        <taxon>Eukaryota</taxon>
        <taxon>Fungi</taxon>
        <taxon>Dikarya</taxon>
        <taxon>Ascomycota</taxon>
        <taxon>Pezizomycotina</taxon>
        <taxon>Dothideomycetes</taxon>
        <taxon>Dothideomycetes incertae sedis</taxon>
        <taxon>Trypetheliales</taxon>
        <taxon>Trypetheliaceae</taxon>
        <taxon>Viridothelium</taxon>
    </lineage>
</organism>
<reference evidence="3" key="1">
    <citation type="journal article" date="2020" name="Stud. Mycol.">
        <title>101 Dothideomycetes genomes: a test case for predicting lifestyles and emergence of pathogens.</title>
        <authorList>
            <person name="Haridas S."/>
            <person name="Albert R."/>
            <person name="Binder M."/>
            <person name="Bloem J."/>
            <person name="Labutti K."/>
            <person name="Salamov A."/>
            <person name="Andreopoulos B."/>
            <person name="Baker S."/>
            <person name="Barry K."/>
            <person name="Bills G."/>
            <person name="Bluhm B."/>
            <person name="Cannon C."/>
            <person name="Castanera R."/>
            <person name="Culley D."/>
            <person name="Daum C."/>
            <person name="Ezra D."/>
            <person name="Gonzalez J."/>
            <person name="Henrissat B."/>
            <person name="Kuo A."/>
            <person name="Liang C."/>
            <person name="Lipzen A."/>
            <person name="Lutzoni F."/>
            <person name="Magnuson J."/>
            <person name="Mondo S."/>
            <person name="Nolan M."/>
            <person name="Ohm R."/>
            <person name="Pangilinan J."/>
            <person name="Park H.-J."/>
            <person name="Ramirez L."/>
            <person name="Alfaro M."/>
            <person name="Sun H."/>
            <person name="Tritt A."/>
            <person name="Yoshinaga Y."/>
            <person name="Zwiers L.-H."/>
            <person name="Turgeon B."/>
            <person name="Goodwin S."/>
            <person name="Spatafora J."/>
            <person name="Crous P."/>
            <person name="Grigoriev I."/>
        </authorList>
    </citation>
    <scope>NUCLEOTIDE SEQUENCE</scope>
    <source>
        <strain evidence="3">Tuck. ex Michener</strain>
    </source>
</reference>
<dbReference type="AlphaFoldDB" id="A0A6A6H7X7"/>
<feature type="region of interest" description="Disordered" evidence="2">
    <location>
        <begin position="265"/>
        <end position="404"/>
    </location>
</feature>
<sequence length="404" mass="42140">MILRRLETIVKSDFPSPQLRIEDEPSSQILQEFQQSSQSSQTANKENDPPPSTSAPTSNSEPTLSSTTYASLPPPLLSLLNSITKSLTTSFAQQPPHTVQRLAELVLHPRAHYRYLGPYLNALDRVVSVSSPTTHFPLPQATIPAASGSSFLQNGDNGSSQNSATSNGSGGLGSDESLGGALLTPIPWLRPSNGGGSGGEIKSELTETIDGPNGAGRIETVSVTLNGVSSTSPTSPNTPTLSPTAQTDGQLRNQGAVTQGELLRQEQEAGVVPESQARRRAAGAPGGGLGITGVEGAPEAVEEQVPQSTEEQETPHARGPEVIGMEDMGPQGKAPGSRLDMEAAVGRPKVEEKNDQLAGGDEASGEQADQQGTRDENRGTEPKDEDSAMVDVPEASTAKDESKG</sequence>
<dbReference type="GO" id="GO:0019888">
    <property type="term" value="F:protein phosphatase regulator activity"/>
    <property type="evidence" value="ECO:0007669"/>
    <property type="project" value="InterPro"/>
</dbReference>